<evidence type="ECO:0000256" key="1">
    <source>
        <dbReference type="SAM" id="MobiDB-lite"/>
    </source>
</evidence>
<sequence>QRPPSSMTLDALRRIYQMSTIASPIPLADSAAEAIQSDEMSRGQSRPSLTGAGTRPGPP</sequence>
<proteinExistence type="predicted"/>
<name>A0A9P5R902_9FUNG</name>
<comment type="caution">
    <text evidence="2">The sequence shown here is derived from an EMBL/GenBank/DDBJ whole genome shotgun (WGS) entry which is preliminary data.</text>
</comment>
<feature type="non-terminal residue" evidence="2">
    <location>
        <position position="59"/>
    </location>
</feature>
<reference evidence="2" key="1">
    <citation type="journal article" date="2020" name="Fungal Divers.">
        <title>Resolving the Mortierellaceae phylogeny through synthesis of multi-gene phylogenetics and phylogenomics.</title>
        <authorList>
            <person name="Vandepol N."/>
            <person name="Liber J."/>
            <person name="Desiro A."/>
            <person name="Na H."/>
            <person name="Kennedy M."/>
            <person name="Barry K."/>
            <person name="Grigoriev I.V."/>
            <person name="Miller A.N."/>
            <person name="O'Donnell K."/>
            <person name="Stajich J.E."/>
            <person name="Bonito G."/>
        </authorList>
    </citation>
    <scope>NUCLEOTIDE SEQUENCE</scope>
    <source>
        <strain evidence="2">NRRL 6426</strain>
    </source>
</reference>
<dbReference type="AlphaFoldDB" id="A0A9P5R902"/>
<protein>
    <submittedName>
        <fullName evidence="2">Uncharacterized protein</fullName>
    </submittedName>
</protein>
<dbReference type="Proteomes" id="UP000748756">
    <property type="component" value="Unassembled WGS sequence"/>
</dbReference>
<feature type="region of interest" description="Disordered" evidence="1">
    <location>
        <begin position="32"/>
        <end position="59"/>
    </location>
</feature>
<organism evidence="2 3">
    <name type="scientific">Linnemannia schmuckeri</name>
    <dbReference type="NCBI Taxonomy" id="64567"/>
    <lineage>
        <taxon>Eukaryota</taxon>
        <taxon>Fungi</taxon>
        <taxon>Fungi incertae sedis</taxon>
        <taxon>Mucoromycota</taxon>
        <taxon>Mortierellomycotina</taxon>
        <taxon>Mortierellomycetes</taxon>
        <taxon>Mortierellales</taxon>
        <taxon>Mortierellaceae</taxon>
        <taxon>Linnemannia</taxon>
    </lineage>
</organism>
<keyword evidence="3" id="KW-1185">Reference proteome</keyword>
<evidence type="ECO:0000313" key="2">
    <source>
        <dbReference type="EMBL" id="KAF9123966.1"/>
    </source>
</evidence>
<accession>A0A9P5R902</accession>
<dbReference type="EMBL" id="JAAAUQ010002410">
    <property type="protein sequence ID" value="KAF9123966.1"/>
    <property type="molecule type" value="Genomic_DNA"/>
</dbReference>
<evidence type="ECO:0000313" key="3">
    <source>
        <dbReference type="Proteomes" id="UP000748756"/>
    </source>
</evidence>
<gene>
    <name evidence="2" type="ORF">BG015_005213</name>
</gene>